<dbReference type="InterPro" id="IPR029058">
    <property type="entry name" value="AB_hydrolase_fold"/>
</dbReference>
<dbReference type="AlphaFoldDB" id="A0A9X2J522"/>
<proteinExistence type="predicted"/>
<evidence type="ECO:0000259" key="1">
    <source>
        <dbReference type="Pfam" id="PF12146"/>
    </source>
</evidence>
<feature type="domain" description="Serine aminopeptidase S33" evidence="1">
    <location>
        <begin position="27"/>
        <end position="137"/>
    </location>
</feature>
<comment type="caution">
    <text evidence="2">The sequence shown here is derived from an EMBL/GenBank/DDBJ whole genome shotgun (WGS) entry which is preliminary data.</text>
</comment>
<dbReference type="Pfam" id="PF12146">
    <property type="entry name" value="Hydrolase_4"/>
    <property type="match status" value="1"/>
</dbReference>
<dbReference type="InterPro" id="IPR050228">
    <property type="entry name" value="Carboxylesterase_BioH"/>
</dbReference>
<evidence type="ECO:0000313" key="3">
    <source>
        <dbReference type="Proteomes" id="UP001139028"/>
    </source>
</evidence>
<dbReference type="SUPFAM" id="SSF53474">
    <property type="entry name" value="alpha/beta-Hydrolases"/>
    <property type="match status" value="1"/>
</dbReference>
<dbReference type="InterPro" id="IPR022742">
    <property type="entry name" value="Hydrolase_4"/>
</dbReference>
<dbReference type="EMBL" id="JALBWM010000037">
    <property type="protein sequence ID" value="MCO1334753.1"/>
    <property type="molecule type" value="Genomic_DNA"/>
</dbReference>
<dbReference type="GO" id="GO:0016787">
    <property type="term" value="F:hydrolase activity"/>
    <property type="evidence" value="ECO:0007669"/>
    <property type="project" value="UniProtKB-KW"/>
</dbReference>
<dbReference type="Gene3D" id="3.40.50.1820">
    <property type="entry name" value="alpha/beta hydrolase"/>
    <property type="match status" value="1"/>
</dbReference>
<name>A0A9X2J522_9GAMM</name>
<dbReference type="PANTHER" id="PTHR43194">
    <property type="entry name" value="HYDROLASE ALPHA/BETA FOLD FAMILY"/>
    <property type="match status" value="1"/>
</dbReference>
<keyword evidence="3" id="KW-1185">Reference proteome</keyword>
<gene>
    <name evidence="2" type="ORF">MO867_10420</name>
</gene>
<evidence type="ECO:0000313" key="2">
    <source>
        <dbReference type="EMBL" id="MCO1334753.1"/>
    </source>
</evidence>
<sequence>MTQEFFQARDNSNLSFRWLPADNTEFTLICLHGSTFSSQWYLMFGRIVHSHGISVCLPDWRGHGKSEGKPGDLDYSDQLQDDLSDLIKHLNKRGVNHFVLGGHSAGSLVALKYIHLYGTDSIAGFFAIAPPLTQSEETRKYDIPVSGLEYFVRYNRKRHYTRPVAGKDQQNLPKLSLWKYWVALIFPRLRKLSVLRFPPVGSVAGNQGRVLDCTFNLLSAYSVKRYSDLFASLDIPCHFLVGEKDEVIDTHVLHTIMSWYVSPSIESKLTELPRATHMSAISASAKPISGWLESLLALPVGVES</sequence>
<dbReference type="PANTHER" id="PTHR43194:SF2">
    <property type="entry name" value="PEROXISOMAL MEMBRANE PROTEIN LPX1"/>
    <property type="match status" value="1"/>
</dbReference>
<accession>A0A9X2J522</accession>
<dbReference type="Proteomes" id="UP001139028">
    <property type="component" value="Unassembled WGS sequence"/>
</dbReference>
<reference evidence="2" key="1">
    <citation type="journal article" date="2022" name="Arch. Microbiol.">
        <title>Microbulbifer okhotskensis sp. nov., isolated from a deep bottom sediment of the Okhotsk Sea.</title>
        <authorList>
            <person name="Romanenko L."/>
            <person name="Kurilenko V."/>
            <person name="Otstavnykh N."/>
            <person name="Velansky P."/>
            <person name="Isaeva M."/>
            <person name="Mikhailov V."/>
        </authorList>
    </citation>
    <scope>NUCLEOTIDE SEQUENCE</scope>
    <source>
        <strain evidence="2">OS29</strain>
    </source>
</reference>
<protein>
    <submittedName>
        <fullName evidence="2">Alpha/beta fold hydrolase</fullName>
    </submittedName>
</protein>
<keyword evidence="2" id="KW-0378">Hydrolase</keyword>
<organism evidence="2 3">
    <name type="scientific">Microbulbifer okhotskensis</name>
    <dbReference type="NCBI Taxonomy" id="2926617"/>
    <lineage>
        <taxon>Bacteria</taxon>
        <taxon>Pseudomonadati</taxon>
        <taxon>Pseudomonadota</taxon>
        <taxon>Gammaproteobacteria</taxon>
        <taxon>Cellvibrionales</taxon>
        <taxon>Microbulbiferaceae</taxon>
        <taxon>Microbulbifer</taxon>
    </lineage>
</organism>
<dbReference type="RefSeq" id="WP_252466376.1">
    <property type="nucleotide sequence ID" value="NZ_JALBWM010000037.1"/>
</dbReference>